<sequence>MHTLSVSCFLSLLVSLALASQDLSQLSSKLVRRHDHDHASFSNIHIMKQQSDHPQGYLQIYNPDGSVAFLFKKETSDTVEGASSTVVMNNVSHITMKLNSVDDVCMHKSHYMEVDSNESSHSRFEIDPRGPKADRWNFSYLAPSGAEFRYMFKRNFWNKGGNIYRLREGGEDTLIANLEEQVRWEPWLYPKSKGVSTFTLRSTADAPLIELITLMGLVFTRVHKCRL</sequence>
<evidence type="ECO:0000313" key="5">
    <source>
        <dbReference type="Proteomes" id="UP000235392"/>
    </source>
</evidence>
<keyword evidence="1" id="KW-0732">Signal</keyword>
<evidence type="ECO:0000313" key="2">
    <source>
        <dbReference type="EMBL" id="PLW50093.1"/>
    </source>
</evidence>
<evidence type="ECO:0000313" key="3">
    <source>
        <dbReference type="EMBL" id="PLW51765.1"/>
    </source>
</evidence>
<reference evidence="4 5" key="1">
    <citation type="submission" date="2017-11" db="EMBL/GenBank/DDBJ databases">
        <title>De novo assembly and phasing of dikaryotic genomes from two isolates of Puccinia coronata f. sp. avenae, the causal agent of oat crown rust.</title>
        <authorList>
            <person name="Miller M.E."/>
            <person name="Zhang Y."/>
            <person name="Omidvar V."/>
            <person name="Sperschneider J."/>
            <person name="Schwessinger B."/>
            <person name="Raley C."/>
            <person name="Palmer J.M."/>
            <person name="Garnica D."/>
            <person name="Upadhyaya N."/>
            <person name="Rathjen J."/>
            <person name="Taylor J.M."/>
            <person name="Park R.F."/>
            <person name="Dodds P.N."/>
            <person name="Hirsch C.D."/>
            <person name="Kianian S.F."/>
            <person name="Figueroa M."/>
        </authorList>
    </citation>
    <scope>NUCLEOTIDE SEQUENCE [LARGE SCALE GENOMIC DNA]</scope>
    <source>
        <strain evidence="3">12NC29</strain>
        <strain evidence="2">12SD80</strain>
    </source>
</reference>
<feature type="chain" id="PRO_5015084048" description="Glycoside hydrolase 131 catalytic N-terminal domain-containing protein" evidence="1">
    <location>
        <begin position="20"/>
        <end position="227"/>
    </location>
</feature>
<evidence type="ECO:0000256" key="1">
    <source>
        <dbReference type="SAM" id="SignalP"/>
    </source>
</evidence>
<dbReference type="OrthoDB" id="2501405at2759"/>
<dbReference type="EMBL" id="PGCJ01000083">
    <property type="protein sequence ID" value="PLW51765.1"/>
    <property type="molecule type" value="Genomic_DNA"/>
</dbReference>
<dbReference type="AlphaFoldDB" id="A0A2N5VJC6"/>
<keyword evidence="4" id="KW-1185">Reference proteome</keyword>
<evidence type="ECO:0008006" key="6">
    <source>
        <dbReference type="Google" id="ProtNLM"/>
    </source>
</evidence>
<name>A0A2N5VJC6_9BASI</name>
<dbReference type="Proteomes" id="UP000235388">
    <property type="component" value="Unassembled WGS sequence"/>
</dbReference>
<comment type="caution">
    <text evidence="2">The sequence shown here is derived from an EMBL/GenBank/DDBJ whole genome shotgun (WGS) entry which is preliminary data.</text>
</comment>
<protein>
    <recommendedName>
        <fullName evidence="6">Glycoside hydrolase 131 catalytic N-terminal domain-containing protein</fullName>
    </recommendedName>
</protein>
<dbReference type="EMBL" id="PGCI01000012">
    <property type="protein sequence ID" value="PLW50093.1"/>
    <property type="molecule type" value="Genomic_DNA"/>
</dbReference>
<organism evidence="2 5">
    <name type="scientific">Puccinia coronata f. sp. avenae</name>
    <dbReference type="NCBI Taxonomy" id="200324"/>
    <lineage>
        <taxon>Eukaryota</taxon>
        <taxon>Fungi</taxon>
        <taxon>Dikarya</taxon>
        <taxon>Basidiomycota</taxon>
        <taxon>Pucciniomycotina</taxon>
        <taxon>Pucciniomycetes</taxon>
        <taxon>Pucciniales</taxon>
        <taxon>Pucciniaceae</taxon>
        <taxon>Puccinia</taxon>
    </lineage>
</organism>
<accession>A0A2N5VJC6</accession>
<gene>
    <name evidence="3" type="ORF">PCANC_05527</name>
    <name evidence="2" type="ORF">PCASD_01832</name>
</gene>
<feature type="signal peptide" evidence="1">
    <location>
        <begin position="1"/>
        <end position="19"/>
    </location>
</feature>
<dbReference type="Proteomes" id="UP000235392">
    <property type="component" value="Unassembled WGS sequence"/>
</dbReference>
<evidence type="ECO:0000313" key="4">
    <source>
        <dbReference type="Proteomes" id="UP000235388"/>
    </source>
</evidence>
<proteinExistence type="predicted"/>